<evidence type="ECO:0000256" key="1">
    <source>
        <dbReference type="SAM" id="MobiDB-lite"/>
    </source>
</evidence>
<organism evidence="3">
    <name type="scientific">Streptomyces sp. NBC_00119</name>
    <dbReference type="NCBI Taxonomy" id="2975659"/>
    <lineage>
        <taxon>Bacteria</taxon>
        <taxon>Bacillati</taxon>
        <taxon>Actinomycetota</taxon>
        <taxon>Actinomycetes</taxon>
        <taxon>Kitasatosporales</taxon>
        <taxon>Streptomycetaceae</taxon>
        <taxon>Streptomyces</taxon>
    </lineage>
</organism>
<dbReference type="EMBL" id="CP108195">
    <property type="protein sequence ID" value="WTS09697.1"/>
    <property type="molecule type" value="Genomic_DNA"/>
</dbReference>
<feature type="region of interest" description="Disordered" evidence="1">
    <location>
        <begin position="102"/>
        <end position="136"/>
    </location>
</feature>
<evidence type="ECO:0000313" key="4">
    <source>
        <dbReference type="EMBL" id="WTS18476.1"/>
    </source>
</evidence>
<name>A0AAU1TXA5_9ACTN</name>
<feature type="region of interest" description="Disordered" evidence="1">
    <location>
        <begin position="1"/>
        <end position="40"/>
    </location>
</feature>
<reference evidence="3" key="1">
    <citation type="submission" date="2022-10" db="EMBL/GenBank/DDBJ databases">
        <title>The complete genomes of actinobacterial strains from the NBC collection.</title>
        <authorList>
            <person name="Joergensen T.S."/>
            <person name="Alvarez Arevalo M."/>
            <person name="Sterndorff E.B."/>
            <person name="Faurdal D."/>
            <person name="Vuksanovic O."/>
            <person name="Mourched A.-S."/>
            <person name="Charusanti P."/>
            <person name="Shaw S."/>
            <person name="Blin K."/>
            <person name="Weber T."/>
        </authorList>
    </citation>
    <scope>NUCLEOTIDE SEQUENCE</scope>
    <source>
        <strain evidence="3">NBC_00119</strain>
    </source>
</reference>
<keyword evidence="2" id="KW-1133">Transmembrane helix</keyword>
<evidence type="ECO:0000313" key="3">
    <source>
        <dbReference type="EMBL" id="WTS09697.1"/>
    </source>
</evidence>
<protein>
    <submittedName>
        <fullName evidence="3">Uncharacterized protein</fullName>
    </submittedName>
</protein>
<keyword evidence="2" id="KW-0812">Transmembrane</keyword>
<accession>A0AAU1TXA5</accession>
<feature type="compositionally biased region" description="Basic and acidic residues" evidence="1">
    <location>
        <begin position="125"/>
        <end position="136"/>
    </location>
</feature>
<feature type="transmembrane region" description="Helical" evidence="2">
    <location>
        <begin position="73"/>
        <end position="93"/>
    </location>
</feature>
<gene>
    <name evidence="3" type="ORF">OHU69_00140</name>
    <name evidence="4" type="ORF">OHU69_50530</name>
</gene>
<feature type="compositionally biased region" description="Polar residues" evidence="1">
    <location>
        <begin position="1"/>
        <end position="12"/>
    </location>
</feature>
<evidence type="ECO:0000256" key="2">
    <source>
        <dbReference type="SAM" id="Phobius"/>
    </source>
</evidence>
<proteinExistence type="predicted"/>
<dbReference type="EMBL" id="CP108195">
    <property type="protein sequence ID" value="WTS18476.1"/>
    <property type="molecule type" value="Genomic_DNA"/>
</dbReference>
<keyword evidence="2" id="KW-0472">Membrane</keyword>
<dbReference type="AlphaFoldDB" id="A0AAU1TXA5"/>
<sequence>MMEQLSSVTPTTGGSGIVEGFRPYGRYGTDEQANQPPEGRQLSILGHDRLVSALAATVGEVDMPMSGQQRTQVWRAAIAALVAIVGTLVALFATDTIGGDRNECSNQAVCGHDNDTNFGNPSDPTGDRTDSQEPNR</sequence>